<organism evidence="2">
    <name type="scientific">Siphoviridae sp. ctpbb7</name>
    <dbReference type="NCBI Taxonomy" id="2826465"/>
    <lineage>
        <taxon>Viruses</taxon>
        <taxon>Duplodnaviria</taxon>
        <taxon>Heunggongvirae</taxon>
        <taxon>Uroviricota</taxon>
        <taxon>Caudoviricetes</taxon>
    </lineage>
</organism>
<sequence>MRHSEDKKTDIVISSPNEDKPSNIYMSSGRPELLLWRNDES</sequence>
<reference evidence="2" key="1">
    <citation type="journal article" date="2021" name="Proc. Natl. Acad. Sci. U.S.A.">
        <title>A Catalog of Tens of Thousands of Viruses from Human Metagenomes Reveals Hidden Associations with Chronic Diseases.</title>
        <authorList>
            <person name="Tisza M.J."/>
            <person name="Buck C.B."/>
        </authorList>
    </citation>
    <scope>NUCLEOTIDE SEQUENCE</scope>
    <source>
        <strain evidence="2">Ctpbb7</strain>
    </source>
</reference>
<protein>
    <submittedName>
        <fullName evidence="2">Uncharacterized protein</fullName>
    </submittedName>
</protein>
<accession>A0A8S5N191</accession>
<feature type="compositionally biased region" description="Basic and acidic residues" evidence="1">
    <location>
        <begin position="1"/>
        <end position="10"/>
    </location>
</feature>
<name>A0A8S5N191_9CAUD</name>
<evidence type="ECO:0000313" key="2">
    <source>
        <dbReference type="EMBL" id="DAD88119.1"/>
    </source>
</evidence>
<dbReference type="EMBL" id="BK015035">
    <property type="protein sequence ID" value="DAD88119.1"/>
    <property type="molecule type" value="Genomic_DNA"/>
</dbReference>
<proteinExistence type="predicted"/>
<evidence type="ECO:0000256" key="1">
    <source>
        <dbReference type="SAM" id="MobiDB-lite"/>
    </source>
</evidence>
<feature type="region of interest" description="Disordered" evidence="1">
    <location>
        <begin position="1"/>
        <end position="26"/>
    </location>
</feature>